<dbReference type="GO" id="GO:0008408">
    <property type="term" value="F:3'-5' exonuclease activity"/>
    <property type="evidence" value="ECO:0007669"/>
    <property type="project" value="InterPro"/>
</dbReference>
<dbReference type="CDD" id="cd04485">
    <property type="entry name" value="DnaE_OBF"/>
    <property type="match status" value="1"/>
</dbReference>
<dbReference type="Gene3D" id="1.10.10.1600">
    <property type="entry name" value="Bacterial DNA polymerase III alpha subunit, thumb domain"/>
    <property type="match status" value="1"/>
</dbReference>
<dbReference type="InterPro" id="IPR016195">
    <property type="entry name" value="Pol/histidinol_Pase-like"/>
</dbReference>
<dbReference type="EMBL" id="CDGJ01000096">
    <property type="protein sequence ID" value="CEJ08848.1"/>
    <property type="molecule type" value="Genomic_DNA"/>
</dbReference>
<dbReference type="Pfam" id="PF07733">
    <property type="entry name" value="DNA_pol3_alpha"/>
    <property type="match status" value="1"/>
</dbReference>
<evidence type="ECO:0000313" key="9">
    <source>
        <dbReference type="EMBL" id="CAA7601417.1"/>
    </source>
</evidence>
<dbReference type="Pfam" id="PF14579">
    <property type="entry name" value="HHH_6"/>
    <property type="match status" value="1"/>
</dbReference>
<keyword evidence="11" id="KW-1185">Reference proteome</keyword>
<evidence type="ECO:0000313" key="11">
    <source>
        <dbReference type="Proteomes" id="UP001071230"/>
    </source>
</evidence>
<evidence type="ECO:0000256" key="2">
    <source>
        <dbReference type="ARBA" id="ARBA00022679"/>
    </source>
</evidence>
<comment type="catalytic activity">
    <reaction evidence="6">
        <text>DNA(n) + a 2'-deoxyribonucleoside 5'-triphosphate = DNA(n+1) + diphosphate</text>
        <dbReference type="Rhea" id="RHEA:22508"/>
        <dbReference type="Rhea" id="RHEA-COMP:17339"/>
        <dbReference type="Rhea" id="RHEA-COMP:17340"/>
        <dbReference type="ChEBI" id="CHEBI:33019"/>
        <dbReference type="ChEBI" id="CHEBI:61560"/>
        <dbReference type="ChEBI" id="CHEBI:173112"/>
        <dbReference type="EC" id="2.7.7.7"/>
    </reaction>
</comment>
<dbReference type="Gene3D" id="1.10.150.870">
    <property type="match status" value="1"/>
</dbReference>
<dbReference type="InterPro" id="IPR040982">
    <property type="entry name" value="DNA_pol3_finger"/>
</dbReference>
<dbReference type="InterPro" id="IPR041931">
    <property type="entry name" value="DNA_pol3_alpha_thumb_dom"/>
</dbReference>
<evidence type="ECO:0000256" key="5">
    <source>
        <dbReference type="ARBA" id="ARBA00022932"/>
    </source>
</evidence>
<keyword evidence="2 9" id="KW-0808">Transferase</keyword>
<gene>
    <name evidence="9" type="ORF">DEACI_2084</name>
    <name evidence="10" type="ORF">DEACI_3329</name>
</gene>
<name>A0A8S0XX20_9FIRM</name>
<dbReference type="InterPro" id="IPR011708">
    <property type="entry name" value="DNA_pol3_alpha_NTPase_dom"/>
</dbReference>
<dbReference type="EC" id="2.7.7.7" evidence="1"/>
<evidence type="ECO:0000256" key="7">
    <source>
        <dbReference type="SAM" id="MobiDB-lite"/>
    </source>
</evidence>
<dbReference type="Proteomes" id="UP001071230">
    <property type="component" value="Unassembled WGS sequence"/>
</dbReference>
<evidence type="ECO:0000256" key="1">
    <source>
        <dbReference type="ARBA" id="ARBA00012417"/>
    </source>
</evidence>
<dbReference type="GO" id="GO:0006260">
    <property type="term" value="P:DNA replication"/>
    <property type="evidence" value="ECO:0007669"/>
    <property type="project" value="UniProtKB-KW"/>
</dbReference>
<dbReference type="Proteomes" id="UP000836597">
    <property type="component" value="Chromosome"/>
</dbReference>
<evidence type="ECO:0000313" key="10">
    <source>
        <dbReference type="EMBL" id="CEJ08848.1"/>
    </source>
</evidence>
<reference evidence="9" key="2">
    <citation type="submission" date="2020-01" db="EMBL/GenBank/DDBJ databases">
        <authorList>
            <person name="Hornung B."/>
        </authorList>
    </citation>
    <scope>NUCLEOTIDE SEQUENCE</scope>
    <source>
        <strain evidence="9">PacBioINE</strain>
    </source>
</reference>
<dbReference type="Pfam" id="PF17657">
    <property type="entry name" value="DNA_pol3_finger"/>
    <property type="match status" value="1"/>
</dbReference>
<dbReference type="Pfam" id="PF02811">
    <property type="entry name" value="PHP"/>
    <property type="match status" value="1"/>
</dbReference>
<dbReference type="GO" id="GO:0003887">
    <property type="term" value="F:DNA-directed DNA polymerase activity"/>
    <property type="evidence" value="ECO:0007669"/>
    <property type="project" value="UniProtKB-KW"/>
</dbReference>
<keyword evidence="3 9" id="KW-0548">Nucleotidyltransferase</keyword>
<evidence type="ECO:0000259" key="8">
    <source>
        <dbReference type="SMART" id="SM00481"/>
    </source>
</evidence>
<protein>
    <recommendedName>
        <fullName evidence="1">DNA-directed DNA polymerase</fullName>
        <ecNumber evidence="1">2.7.7.7</ecNumber>
    </recommendedName>
</protein>
<dbReference type="PANTHER" id="PTHR32294">
    <property type="entry name" value="DNA POLYMERASE III SUBUNIT ALPHA"/>
    <property type="match status" value="1"/>
</dbReference>
<dbReference type="InterPro" id="IPR003141">
    <property type="entry name" value="Pol/His_phosphatase_N"/>
</dbReference>
<dbReference type="InterPro" id="IPR004013">
    <property type="entry name" value="PHP_dom"/>
</dbReference>
<reference evidence="10" key="1">
    <citation type="submission" date="2014-11" db="EMBL/GenBank/DDBJ databases">
        <authorList>
            <person name="Hornung B.V."/>
        </authorList>
    </citation>
    <scope>NUCLEOTIDE SEQUENCE</scope>
    <source>
        <strain evidence="10">INE</strain>
    </source>
</reference>
<sequence>MDFVHLHVHSPYSFLAGGSHLHRLVRKAKELGFKALALTDWHSLAGAARFQELMLEAGLKPVFGAEVAVRSREPVRGSQQLPVSGTQYSLRAGGEDGLGSRADHGVVISSRAAYDPGAGGRRGSTQDDRFAVSTNGPCGPSLFDQRRGLSGPESYHLVLLARNLEGYRNLSRLLTESHLDHPRGEPLVEWESLKKFSPGLYALSGCRQGEVPFWLLQGKYEQARAAAEAYREFFGEYFYLEVQGDRLPGWKPLWTGMQRLHQELGISLVATNNVHYAEKEDFRVFDLLTCLRKKVRLDEVVAGRYLNAENYLKTSAEMLAACGERPEILEESAKIAAECTVHLGEESFFPQYPLPSAEARAGFLKELTWQGARQRYGRITPEIQRRLEYELGVINQLEFADYFLVVWDALQFARRKGIRFAGRGSAADSAVAYCLKITEVDAIGRGLLFERFLSLERAEKPDIDVDFDARYRDRVAAYFSERYGQDQVAAVGTFQTFRARSAIREVGKVFGLPEAELDDLAKRMPWINADEIQAAMSFFPELKVLPPERQKSLQMLLAYCARISEFPKFLGMHLGGIVVSREPVADIVPVQWSGKGTRVIQADKRDIEELGLFKIDLLSLRTLSVVDDSIRDAKVSDRTFREEVTVGDHEEVYARLRTGGTMGIFQLESPAQRALQSRLGAERFEDVVASVALIRPGPVKGDMVEPYVARRQGLAPVNYLHPALETILHKTYGVVLFQEQAIEIVQKVAGFSLGEADRLRRVMSHVRSSEEMREIGRMFEKRAIERGVEKKVAETIFSYLVGYAGYGFCEAHAAAFATTALKTAYLVEHYPAEFFAALLNHQPMGFYPAHTLALEAKRRGVRLWPLDLQKSVWDFRVENGGIRTGFRQLKNMSQEVAFRIEKERGKQGFRTWQDAAARCELSGPMLENLALAGAFETLFPNRKALLWEIRQGRGQGLFAEENFLGPEYPDFTLLEKTEWEYRLLKLNTTYRLMELWRQVYAWQGFATTKTVDGLPAGARVSLIGHVLRPHRPPTRSGQVVVFFTLEDEFGFLDVTLFERDYQKCGQWLFGSRSGPRLVSGVLQRRGRGVSLIAEAVLPPPGDSRQRPGEPKYLPGGTGPDTSVSQ</sequence>
<organism evidence="9">
    <name type="scientific">Acididesulfobacillus acetoxydans</name>
    <dbReference type="NCBI Taxonomy" id="1561005"/>
    <lineage>
        <taxon>Bacteria</taxon>
        <taxon>Bacillati</taxon>
        <taxon>Bacillota</taxon>
        <taxon>Clostridia</taxon>
        <taxon>Eubacteriales</taxon>
        <taxon>Peptococcaceae</taxon>
        <taxon>Acididesulfobacillus</taxon>
    </lineage>
</organism>
<proteinExistence type="predicted"/>
<accession>A0A8S0XX20</accession>
<evidence type="ECO:0000256" key="4">
    <source>
        <dbReference type="ARBA" id="ARBA00022705"/>
    </source>
</evidence>
<keyword evidence="5 9" id="KW-0239">DNA-directed DNA polymerase</keyword>
<dbReference type="InterPro" id="IPR004805">
    <property type="entry name" value="DnaE2/DnaE/PolC"/>
</dbReference>
<dbReference type="KEGG" id="aacx:DEACI_2084"/>
<keyword evidence="4" id="KW-0235">DNA replication</keyword>
<evidence type="ECO:0000256" key="6">
    <source>
        <dbReference type="ARBA" id="ARBA00049244"/>
    </source>
</evidence>
<dbReference type="SUPFAM" id="SSF89550">
    <property type="entry name" value="PHP domain-like"/>
    <property type="match status" value="1"/>
</dbReference>
<feature type="domain" description="Polymerase/histidinol phosphatase N-terminal" evidence="8">
    <location>
        <begin position="4"/>
        <end position="71"/>
    </location>
</feature>
<evidence type="ECO:0000256" key="3">
    <source>
        <dbReference type="ARBA" id="ARBA00022695"/>
    </source>
</evidence>
<dbReference type="NCBIfam" id="TIGR00594">
    <property type="entry name" value="polc"/>
    <property type="match status" value="1"/>
</dbReference>
<dbReference type="AlphaFoldDB" id="A0A8S0XX20"/>
<dbReference type="EMBL" id="LR746496">
    <property type="protein sequence ID" value="CAA7601417.1"/>
    <property type="molecule type" value="Genomic_DNA"/>
</dbReference>
<dbReference type="Gene3D" id="3.20.20.140">
    <property type="entry name" value="Metal-dependent hydrolases"/>
    <property type="match status" value="1"/>
</dbReference>
<dbReference type="InterPro" id="IPR029460">
    <property type="entry name" value="DNAPol_HHH"/>
</dbReference>
<dbReference type="RefSeq" id="WP_240984947.1">
    <property type="nucleotide sequence ID" value="NZ_CDGJ01000096.1"/>
</dbReference>
<dbReference type="SMART" id="SM00481">
    <property type="entry name" value="POLIIIAc"/>
    <property type="match status" value="1"/>
</dbReference>
<feature type="region of interest" description="Disordered" evidence="7">
    <location>
        <begin position="1097"/>
        <end position="1125"/>
    </location>
</feature>